<dbReference type="Gene3D" id="1.10.490.10">
    <property type="entry name" value="Globins"/>
    <property type="match status" value="1"/>
</dbReference>
<dbReference type="EMBL" id="FSRO01000001">
    <property type="protein sequence ID" value="SIO35166.1"/>
    <property type="molecule type" value="Genomic_DNA"/>
</dbReference>
<dbReference type="InterPro" id="IPR001486">
    <property type="entry name" value="Hemoglobin_trunc"/>
</dbReference>
<keyword evidence="4 5" id="KW-0408">Iron</keyword>
<proteinExistence type="predicted"/>
<keyword evidence="3 5" id="KW-0479">Metal-binding</keyword>
<evidence type="ECO:0000313" key="7">
    <source>
        <dbReference type="Proteomes" id="UP000185062"/>
    </source>
</evidence>
<keyword evidence="1" id="KW-0813">Transport</keyword>
<dbReference type="GO" id="GO:0020037">
    <property type="term" value="F:heme binding"/>
    <property type="evidence" value="ECO:0007669"/>
    <property type="project" value="InterPro"/>
</dbReference>
<gene>
    <name evidence="6" type="ORF">SAMN02743940_2053</name>
</gene>
<evidence type="ECO:0000256" key="2">
    <source>
        <dbReference type="ARBA" id="ARBA00022617"/>
    </source>
</evidence>
<protein>
    <submittedName>
        <fullName evidence="6">Hemoglobin</fullName>
    </submittedName>
</protein>
<dbReference type="SUPFAM" id="SSF46458">
    <property type="entry name" value="Globin-like"/>
    <property type="match status" value="1"/>
</dbReference>
<dbReference type="eggNOG" id="COG2346">
    <property type="taxonomic scope" value="Bacteria"/>
</dbReference>
<dbReference type="Pfam" id="PF01152">
    <property type="entry name" value="Bac_globin"/>
    <property type="match status" value="1"/>
</dbReference>
<sequence length="141" mass="16211">MTQSQIPVSHPSPYTEEEISHLVHAFYTKARKDPSLGPIFEAHVTDWDAHFVQMINFWSGNLLGTNRFRGAPMPKHLAIPELSPQLFERWLQIFKQTTQELDNPALAQQATAMANRIAERLWMGYQMTHSPDKPMVALREV</sequence>
<keyword evidence="2 5" id="KW-0349">Heme</keyword>
<accession>A0A1N6IT39</accession>
<evidence type="ECO:0000256" key="4">
    <source>
        <dbReference type="ARBA" id="ARBA00023004"/>
    </source>
</evidence>
<dbReference type="AlphaFoldDB" id="A0A1N6IT39"/>
<dbReference type="GO" id="GO:0019825">
    <property type="term" value="F:oxygen binding"/>
    <property type="evidence" value="ECO:0007669"/>
    <property type="project" value="InterPro"/>
</dbReference>
<keyword evidence="7" id="KW-1185">Reference proteome</keyword>
<dbReference type="InterPro" id="IPR012292">
    <property type="entry name" value="Globin/Proto"/>
</dbReference>
<evidence type="ECO:0000256" key="1">
    <source>
        <dbReference type="ARBA" id="ARBA00022448"/>
    </source>
</evidence>
<evidence type="ECO:0000256" key="5">
    <source>
        <dbReference type="PIRSR" id="PIRSR601486-1"/>
    </source>
</evidence>
<dbReference type="GO" id="GO:0046872">
    <property type="term" value="F:metal ion binding"/>
    <property type="evidence" value="ECO:0007669"/>
    <property type="project" value="UniProtKB-KW"/>
</dbReference>
<dbReference type="InterPro" id="IPR009050">
    <property type="entry name" value="Globin-like_sf"/>
</dbReference>
<dbReference type="CDD" id="cd08916">
    <property type="entry name" value="TrHb3_P"/>
    <property type="match status" value="1"/>
</dbReference>
<reference evidence="6 7" key="1">
    <citation type="submission" date="2016-12" db="EMBL/GenBank/DDBJ databases">
        <authorList>
            <person name="Song W.-J."/>
            <person name="Kurnit D.M."/>
        </authorList>
    </citation>
    <scope>NUCLEOTIDE SEQUENCE [LARGE SCALE GENOMIC DNA]</scope>
    <source>
        <strain evidence="6 7">ATCC 49181</strain>
    </source>
</reference>
<evidence type="ECO:0000313" key="6">
    <source>
        <dbReference type="EMBL" id="SIO35166.1"/>
    </source>
</evidence>
<evidence type="ECO:0000256" key="3">
    <source>
        <dbReference type="ARBA" id="ARBA00022723"/>
    </source>
</evidence>
<dbReference type="RefSeq" id="WP_028460443.1">
    <property type="nucleotide sequence ID" value="NZ_FSRO01000001.1"/>
</dbReference>
<dbReference type="Proteomes" id="UP000185062">
    <property type="component" value="Unassembled WGS sequence"/>
</dbReference>
<organism evidence="6 7">
    <name type="scientific">Nitrosomonas cryotolerans ATCC 49181</name>
    <dbReference type="NCBI Taxonomy" id="1131553"/>
    <lineage>
        <taxon>Bacteria</taxon>
        <taxon>Pseudomonadati</taxon>
        <taxon>Pseudomonadota</taxon>
        <taxon>Betaproteobacteria</taxon>
        <taxon>Nitrosomonadales</taxon>
        <taxon>Nitrosomonadaceae</taxon>
        <taxon>Nitrosomonas</taxon>
    </lineage>
</organism>
<dbReference type="STRING" id="44575.SAMN05216419_100112"/>
<name>A0A1N6IT39_9PROT</name>
<feature type="binding site" description="distal binding residue" evidence="5">
    <location>
        <position position="50"/>
    </location>
    <ligand>
        <name>heme</name>
        <dbReference type="ChEBI" id="CHEBI:30413"/>
    </ligand>
    <ligandPart>
        <name>Fe</name>
        <dbReference type="ChEBI" id="CHEBI:18248"/>
    </ligandPart>
</feature>